<evidence type="ECO:0000256" key="3">
    <source>
        <dbReference type="ARBA" id="ARBA00022912"/>
    </source>
</evidence>
<dbReference type="PROSITE" id="PS50056">
    <property type="entry name" value="TYR_PHOSPHATASE_2"/>
    <property type="match status" value="1"/>
</dbReference>
<accession>A0AA36CVY8</accession>
<feature type="domain" description="Tyrosine-protein phosphatase" evidence="4">
    <location>
        <begin position="1"/>
        <end position="78"/>
    </location>
</feature>
<feature type="non-terminal residue" evidence="6">
    <location>
        <position position="1"/>
    </location>
</feature>
<dbReference type="Gene3D" id="3.90.190.10">
    <property type="entry name" value="Protein tyrosine phosphatase superfamily"/>
    <property type="match status" value="1"/>
</dbReference>
<comment type="caution">
    <text evidence="6">The sequence shown here is derived from an EMBL/GenBank/DDBJ whole genome shotgun (WGS) entry which is preliminary data.</text>
</comment>
<evidence type="ECO:0000256" key="2">
    <source>
        <dbReference type="ARBA" id="ARBA00022801"/>
    </source>
</evidence>
<comment type="similarity">
    <text evidence="1">Belongs to the protein-tyrosine phosphatase family. Non-receptor class dual specificity subfamily.</text>
</comment>
<keyword evidence="7" id="KW-1185">Reference proteome</keyword>
<dbReference type="EMBL" id="CATQJA010002634">
    <property type="protein sequence ID" value="CAJ0574887.1"/>
    <property type="molecule type" value="Genomic_DNA"/>
</dbReference>
<dbReference type="PROSITE" id="PS50054">
    <property type="entry name" value="TYR_PHOSPHATASE_DUAL"/>
    <property type="match status" value="1"/>
</dbReference>
<name>A0AA36CVY8_9BILA</name>
<organism evidence="6 7">
    <name type="scientific">Mesorhabditis spiculigera</name>
    <dbReference type="NCBI Taxonomy" id="96644"/>
    <lineage>
        <taxon>Eukaryota</taxon>
        <taxon>Metazoa</taxon>
        <taxon>Ecdysozoa</taxon>
        <taxon>Nematoda</taxon>
        <taxon>Chromadorea</taxon>
        <taxon>Rhabditida</taxon>
        <taxon>Rhabditina</taxon>
        <taxon>Rhabditomorpha</taxon>
        <taxon>Rhabditoidea</taxon>
        <taxon>Rhabditidae</taxon>
        <taxon>Mesorhabditinae</taxon>
        <taxon>Mesorhabditis</taxon>
    </lineage>
</organism>
<dbReference type="PANTHER" id="PTHR45961:SF3">
    <property type="entry name" value="DUAL SPECIFICITY PROTEIN PHOSPHATASE 14"/>
    <property type="match status" value="1"/>
</dbReference>
<dbReference type="GO" id="GO:0004721">
    <property type="term" value="F:phosphoprotein phosphatase activity"/>
    <property type="evidence" value="ECO:0007669"/>
    <property type="project" value="UniProtKB-KW"/>
</dbReference>
<keyword evidence="2" id="KW-0378">Hydrolase</keyword>
<dbReference type="InterPro" id="IPR000387">
    <property type="entry name" value="Tyr_Pase_dom"/>
</dbReference>
<evidence type="ECO:0000256" key="1">
    <source>
        <dbReference type="ARBA" id="ARBA00008601"/>
    </source>
</evidence>
<dbReference type="InterPro" id="IPR000340">
    <property type="entry name" value="Dual-sp_phosphatase_cat-dom"/>
</dbReference>
<dbReference type="PANTHER" id="PTHR45961">
    <property type="entry name" value="IP21249P"/>
    <property type="match status" value="1"/>
</dbReference>
<evidence type="ECO:0000259" key="5">
    <source>
        <dbReference type="PROSITE" id="PS50056"/>
    </source>
</evidence>
<dbReference type="GO" id="GO:0005737">
    <property type="term" value="C:cytoplasm"/>
    <property type="evidence" value="ECO:0007669"/>
    <property type="project" value="TreeGrafter"/>
</dbReference>
<proteinExistence type="inferred from homology"/>
<dbReference type="SMART" id="SM00195">
    <property type="entry name" value="DSPc"/>
    <property type="match status" value="1"/>
</dbReference>
<keyword evidence="3" id="KW-0904">Protein phosphatase</keyword>
<dbReference type="InterPro" id="IPR020422">
    <property type="entry name" value="TYR_PHOSPHATASE_DUAL_dom"/>
</dbReference>
<sequence length="104" mass="11640">MDGKVMKLCKIISRGGKAIIFCAAGVSRAASLCLAYLVKGVGMSLRDAYYHLNQRRPIISPNLGFWRQLIDYEKELRGEATVNLITGRMPRPVPDVYLNRTLKA</sequence>
<feature type="domain" description="Tyrosine specific protein phosphatases" evidence="5">
    <location>
        <begin position="3"/>
        <end position="57"/>
    </location>
</feature>
<evidence type="ECO:0000259" key="4">
    <source>
        <dbReference type="PROSITE" id="PS50054"/>
    </source>
</evidence>
<dbReference type="Proteomes" id="UP001177023">
    <property type="component" value="Unassembled WGS sequence"/>
</dbReference>
<gene>
    <name evidence="6" type="ORF">MSPICULIGERA_LOCUS13210</name>
</gene>
<evidence type="ECO:0000313" key="6">
    <source>
        <dbReference type="EMBL" id="CAJ0574887.1"/>
    </source>
</evidence>
<protein>
    <recommendedName>
        <fullName evidence="8">Dual specificity protein phosphatase 14</fullName>
    </recommendedName>
</protein>
<evidence type="ECO:0000313" key="7">
    <source>
        <dbReference type="Proteomes" id="UP001177023"/>
    </source>
</evidence>
<dbReference type="SUPFAM" id="SSF52799">
    <property type="entry name" value="(Phosphotyrosine protein) phosphatases II"/>
    <property type="match status" value="1"/>
</dbReference>
<dbReference type="AlphaFoldDB" id="A0AA36CVY8"/>
<dbReference type="InterPro" id="IPR029021">
    <property type="entry name" value="Prot-tyrosine_phosphatase-like"/>
</dbReference>
<reference evidence="6" key="1">
    <citation type="submission" date="2023-06" db="EMBL/GenBank/DDBJ databases">
        <authorList>
            <person name="Delattre M."/>
        </authorList>
    </citation>
    <scope>NUCLEOTIDE SEQUENCE</scope>
    <source>
        <strain evidence="6">AF72</strain>
    </source>
</reference>
<dbReference type="InterPro" id="IPR052103">
    <property type="entry name" value="Dual_spec_Phospatases"/>
</dbReference>
<dbReference type="Pfam" id="PF00782">
    <property type="entry name" value="DSPc"/>
    <property type="match status" value="1"/>
</dbReference>
<evidence type="ECO:0008006" key="8">
    <source>
        <dbReference type="Google" id="ProtNLM"/>
    </source>
</evidence>